<protein>
    <submittedName>
        <fullName evidence="2">DUF2336 domain-containing protein</fullName>
    </submittedName>
</protein>
<feature type="region of interest" description="Disordered" evidence="1">
    <location>
        <begin position="145"/>
        <end position="222"/>
    </location>
</feature>
<proteinExistence type="predicted"/>
<reference evidence="2 3" key="1">
    <citation type="submission" date="2019-07" db="EMBL/GenBank/DDBJ databases">
        <authorList>
            <person name="Grouzdev D.S."/>
        </authorList>
    </citation>
    <scope>NUCLEOTIDE SEQUENCE [LARGE SCALE GENOMIC DNA]</scope>
    <source>
        <strain evidence="2 3">3C</strain>
    </source>
</reference>
<dbReference type="InterPro" id="IPR019285">
    <property type="entry name" value="DUF2336"/>
</dbReference>
<evidence type="ECO:0000313" key="3">
    <source>
        <dbReference type="Proteomes" id="UP000315321"/>
    </source>
</evidence>
<feature type="compositionally biased region" description="Basic and acidic residues" evidence="1">
    <location>
        <begin position="145"/>
        <end position="158"/>
    </location>
</feature>
<name>A0ABY3DSM6_9HYPH</name>
<accession>A0ABY3DSM6</accession>
<dbReference type="RefSeq" id="WP_144343171.1">
    <property type="nucleotide sequence ID" value="NZ_VMBP01000003.1"/>
</dbReference>
<feature type="compositionally biased region" description="Low complexity" evidence="1">
    <location>
        <begin position="168"/>
        <end position="178"/>
    </location>
</feature>
<comment type="caution">
    <text evidence="2">The sequence shown here is derived from an EMBL/GenBank/DDBJ whole genome shotgun (WGS) entry which is preliminary data.</text>
</comment>
<gene>
    <name evidence="2" type="ORF">FO470_11930</name>
</gene>
<feature type="compositionally biased region" description="Basic and acidic residues" evidence="1">
    <location>
        <begin position="365"/>
        <end position="374"/>
    </location>
</feature>
<organism evidence="2 3">
    <name type="scientific">Ancylobacter moscoviensis</name>
    <dbReference type="NCBI Taxonomy" id="2597768"/>
    <lineage>
        <taxon>Bacteria</taxon>
        <taxon>Pseudomonadati</taxon>
        <taxon>Pseudomonadota</taxon>
        <taxon>Alphaproteobacteria</taxon>
        <taxon>Hyphomicrobiales</taxon>
        <taxon>Xanthobacteraceae</taxon>
        <taxon>Ancylobacter</taxon>
    </lineage>
</organism>
<dbReference type="EMBL" id="VMBP01000003">
    <property type="protein sequence ID" value="TSJ62256.1"/>
    <property type="molecule type" value="Genomic_DNA"/>
</dbReference>
<evidence type="ECO:0000313" key="2">
    <source>
        <dbReference type="EMBL" id="TSJ62256.1"/>
    </source>
</evidence>
<feature type="region of interest" description="Disordered" evidence="1">
    <location>
        <begin position="358"/>
        <end position="400"/>
    </location>
</feature>
<evidence type="ECO:0000256" key="1">
    <source>
        <dbReference type="SAM" id="MobiDB-lite"/>
    </source>
</evidence>
<feature type="region of interest" description="Disordered" evidence="1">
    <location>
        <begin position="1"/>
        <end position="25"/>
    </location>
</feature>
<dbReference type="Pfam" id="PF10098">
    <property type="entry name" value="DUF2336"/>
    <property type="match status" value="2"/>
</dbReference>
<keyword evidence="3" id="KW-1185">Reference proteome</keyword>
<feature type="compositionally biased region" description="Basic and acidic residues" evidence="1">
    <location>
        <begin position="14"/>
        <end position="25"/>
    </location>
</feature>
<sequence length="400" mass="42265">MPSTPGFGPSDPIDPARRVHPDSLGDTRPDMLRLLVQEFLRHPVQNEAAEARFVTLAIRLIEAVEVPVAAKHIRELAPNPAMPRALALYLATAPLSLAGPVLRLSPVLSEADLADLAERAAPAHLAAIAARRDVSPALARRIAELVHHRREQGEREDSPDGTSEMAEEPATSPSPAAAVDDMGHAPPPVAVTAEPTEVSAAADAEAETGTPGAHLPDPESAPAPAIDFFAAGPEERAALIARLVTLPPLPLVERAVVPPAGFIDALLDAAKATGTGELARLIERTLSVTPENAARIVADPTGQAMAVAARTLGLSFAILSRVLFRLHPATGRSAEEMARLAEMFDSLPLASAQHLVASWRSGRRPTRERPEDAPSMRSYAVPHSAAQAPPETAEDRRRNG</sequence>
<dbReference type="Proteomes" id="UP000315321">
    <property type="component" value="Unassembled WGS sequence"/>
</dbReference>